<dbReference type="Proteomes" id="UP001328107">
    <property type="component" value="Unassembled WGS sequence"/>
</dbReference>
<dbReference type="EMBL" id="BTRK01000006">
    <property type="protein sequence ID" value="GMR57702.1"/>
    <property type="molecule type" value="Genomic_DNA"/>
</dbReference>
<reference evidence="2" key="1">
    <citation type="submission" date="2022-10" db="EMBL/GenBank/DDBJ databases">
        <title>Genome assembly of Pristionchus species.</title>
        <authorList>
            <person name="Yoshida K."/>
            <person name="Sommer R.J."/>
        </authorList>
    </citation>
    <scope>NUCLEOTIDE SEQUENCE [LARGE SCALE GENOMIC DNA]</scope>
    <source>
        <strain evidence="2">RS5460</strain>
    </source>
</reference>
<gene>
    <name evidence="1" type="ORF">PMAYCL1PPCAC_27897</name>
</gene>
<accession>A0AAN5I9I4</accession>
<evidence type="ECO:0000313" key="2">
    <source>
        <dbReference type="Proteomes" id="UP001328107"/>
    </source>
</evidence>
<organism evidence="1 2">
    <name type="scientific">Pristionchus mayeri</name>
    <dbReference type="NCBI Taxonomy" id="1317129"/>
    <lineage>
        <taxon>Eukaryota</taxon>
        <taxon>Metazoa</taxon>
        <taxon>Ecdysozoa</taxon>
        <taxon>Nematoda</taxon>
        <taxon>Chromadorea</taxon>
        <taxon>Rhabditida</taxon>
        <taxon>Rhabditina</taxon>
        <taxon>Diplogasteromorpha</taxon>
        <taxon>Diplogasteroidea</taxon>
        <taxon>Neodiplogasteridae</taxon>
        <taxon>Pristionchus</taxon>
    </lineage>
</organism>
<keyword evidence="2" id="KW-1185">Reference proteome</keyword>
<comment type="caution">
    <text evidence="1">The sequence shown here is derived from an EMBL/GenBank/DDBJ whole genome shotgun (WGS) entry which is preliminary data.</text>
</comment>
<feature type="non-terminal residue" evidence="1">
    <location>
        <position position="1"/>
    </location>
</feature>
<sequence>EIPSLFEIVTPNDIKPSKIEEEPIFHFATVKEEPVADIYCPSTGTSRPFDGSTPKCYKNNTSKTKIYCPSTGKSRPLYQSTQ</sequence>
<name>A0AAN5I9I4_9BILA</name>
<protein>
    <submittedName>
        <fullName evidence="1">Uncharacterized protein</fullName>
    </submittedName>
</protein>
<dbReference type="AlphaFoldDB" id="A0AAN5I9I4"/>
<evidence type="ECO:0000313" key="1">
    <source>
        <dbReference type="EMBL" id="GMR57702.1"/>
    </source>
</evidence>
<proteinExistence type="predicted"/>